<dbReference type="RefSeq" id="WP_030878111.1">
    <property type="nucleotide sequence ID" value="NZ_BJMM01000002.1"/>
</dbReference>
<reference evidence="1 2" key="1">
    <citation type="submission" date="2019-06" db="EMBL/GenBank/DDBJ databases">
        <title>Whole genome shotgun sequence of Streptomyces cacaoi subsp. cacaoi NBRC 12748.</title>
        <authorList>
            <person name="Hosoyama A."/>
            <person name="Uohara A."/>
            <person name="Ohji S."/>
            <person name="Ichikawa N."/>
        </authorList>
    </citation>
    <scope>NUCLEOTIDE SEQUENCE [LARGE SCALE GENOMIC DNA]</scope>
    <source>
        <strain evidence="1 2">NBRC 12748</strain>
    </source>
</reference>
<dbReference type="OrthoDB" id="4558101at2"/>
<organism evidence="1 2">
    <name type="scientific">Streptomyces cacaoi</name>
    <dbReference type="NCBI Taxonomy" id="1898"/>
    <lineage>
        <taxon>Bacteria</taxon>
        <taxon>Bacillati</taxon>
        <taxon>Actinomycetota</taxon>
        <taxon>Actinomycetes</taxon>
        <taxon>Kitasatosporales</taxon>
        <taxon>Streptomycetaceae</taxon>
        <taxon>Streptomyces</taxon>
    </lineage>
</organism>
<sequence length="61" mass="6973">MRFRLDIDMTDMTEEGQAAREIGRALRYWGGNLHHFALEPGDGSTITDSAHREIGNWRVVD</sequence>
<dbReference type="EMBL" id="BJMM01000002">
    <property type="protein sequence ID" value="GEB47722.1"/>
    <property type="molecule type" value="Genomic_DNA"/>
</dbReference>
<proteinExistence type="predicted"/>
<keyword evidence="2" id="KW-1185">Reference proteome</keyword>
<evidence type="ECO:0000313" key="1">
    <source>
        <dbReference type="EMBL" id="GEB47722.1"/>
    </source>
</evidence>
<gene>
    <name evidence="1" type="ORF">SCA03_02730</name>
</gene>
<name>A0A4Y3QRA1_STRCI</name>
<evidence type="ECO:0000313" key="2">
    <source>
        <dbReference type="Proteomes" id="UP000319210"/>
    </source>
</evidence>
<dbReference type="AlphaFoldDB" id="A0A4Y3QRA1"/>
<comment type="caution">
    <text evidence="1">The sequence shown here is derived from an EMBL/GenBank/DDBJ whole genome shotgun (WGS) entry which is preliminary data.</text>
</comment>
<dbReference type="Proteomes" id="UP000319210">
    <property type="component" value="Unassembled WGS sequence"/>
</dbReference>
<accession>A0A4Y3QRA1</accession>
<protein>
    <submittedName>
        <fullName evidence="1">Uncharacterized protein</fullName>
    </submittedName>
</protein>